<dbReference type="SUPFAM" id="SSF48452">
    <property type="entry name" value="TPR-like"/>
    <property type="match status" value="1"/>
</dbReference>
<dbReference type="EMBL" id="QNGE01000687">
    <property type="protein sequence ID" value="KAA3679606.1"/>
    <property type="molecule type" value="Genomic_DNA"/>
</dbReference>
<dbReference type="InterPro" id="IPR011990">
    <property type="entry name" value="TPR-like_helical_dom_sf"/>
</dbReference>
<evidence type="ECO:0000313" key="9">
    <source>
        <dbReference type="EMBL" id="KAA3679606.1"/>
    </source>
</evidence>
<dbReference type="GO" id="GO:0005737">
    <property type="term" value="C:cytoplasm"/>
    <property type="evidence" value="ECO:0007669"/>
    <property type="project" value="TreeGrafter"/>
</dbReference>
<dbReference type="PANTHER" id="PTHR23040">
    <property type="match status" value="1"/>
</dbReference>
<dbReference type="AlphaFoldDB" id="A0A5J4NVH0"/>
<name>A0A5J4NVH0_9TREM</name>
<accession>A0A5J4NVH0</accession>
<evidence type="ECO:0000256" key="7">
    <source>
        <dbReference type="ARBA" id="ARBA00023273"/>
    </source>
</evidence>
<evidence type="ECO:0000256" key="2">
    <source>
        <dbReference type="ARBA" id="ARBA00004245"/>
    </source>
</evidence>
<evidence type="ECO:0000256" key="5">
    <source>
        <dbReference type="ARBA" id="ARBA00022803"/>
    </source>
</evidence>
<gene>
    <name evidence="9" type="ORF">DEA37_0011226</name>
</gene>
<dbReference type="InterPro" id="IPR040111">
    <property type="entry name" value="ODAD4"/>
</dbReference>
<evidence type="ECO:0000256" key="8">
    <source>
        <dbReference type="SAM" id="MobiDB-lite"/>
    </source>
</evidence>
<comment type="subcellular location">
    <subcellularLocation>
        <location evidence="1">Cell projection</location>
        <location evidence="1">Cilium</location>
    </subcellularLocation>
    <subcellularLocation>
        <location evidence="2">Cytoplasm</location>
        <location evidence="2">Cytoskeleton</location>
    </subcellularLocation>
</comment>
<evidence type="ECO:0000256" key="3">
    <source>
        <dbReference type="ARBA" id="ARBA00022490"/>
    </source>
</evidence>
<protein>
    <submittedName>
        <fullName evidence="9">Uncharacterized protein</fullName>
    </submittedName>
</protein>
<evidence type="ECO:0000256" key="1">
    <source>
        <dbReference type="ARBA" id="ARBA00004138"/>
    </source>
</evidence>
<keyword evidence="7" id="KW-0966">Cell projection</keyword>
<evidence type="ECO:0000313" key="10">
    <source>
        <dbReference type="Proteomes" id="UP000324629"/>
    </source>
</evidence>
<evidence type="ECO:0000256" key="6">
    <source>
        <dbReference type="ARBA" id="ARBA00023212"/>
    </source>
</evidence>
<keyword evidence="3" id="KW-0963">Cytoplasm</keyword>
<keyword evidence="10" id="KW-1185">Reference proteome</keyword>
<keyword evidence="6" id="KW-0206">Cytoskeleton</keyword>
<organism evidence="9 10">
    <name type="scientific">Paragonimus westermani</name>
    <dbReference type="NCBI Taxonomy" id="34504"/>
    <lineage>
        <taxon>Eukaryota</taxon>
        <taxon>Metazoa</taxon>
        <taxon>Spiralia</taxon>
        <taxon>Lophotrochozoa</taxon>
        <taxon>Platyhelminthes</taxon>
        <taxon>Trematoda</taxon>
        <taxon>Digenea</taxon>
        <taxon>Plagiorchiida</taxon>
        <taxon>Troglotremata</taxon>
        <taxon>Troglotrematidae</taxon>
        <taxon>Paragonimus</taxon>
    </lineage>
</organism>
<dbReference type="Proteomes" id="UP000324629">
    <property type="component" value="Unassembled WGS sequence"/>
</dbReference>
<dbReference type="PANTHER" id="PTHR23040:SF1">
    <property type="entry name" value="OUTER DYNEIN ARM-DOCKING COMPLEX SUBUNIT 4"/>
    <property type="match status" value="1"/>
</dbReference>
<keyword evidence="5" id="KW-0802">TPR repeat</keyword>
<dbReference type="Gene3D" id="1.25.40.10">
    <property type="entry name" value="Tetratricopeptide repeat domain"/>
    <property type="match status" value="1"/>
</dbReference>
<feature type="region of interest" description="Disordered" evidence="8">
    <location>
        <begin position="125"/>
        <end position="152"/>
    </location>
</feature>
<dbReference type="GO" id="GO:0005856">
    <property type="term" value="C:cytoskeleton"/>
    <property type="evidence" value="ECO:0007669"/>
    <property type="project" value="UniProtKB-SubCell"/>
</dbReference>
<dbReference type="Pfam" id="PF13424">
    <property type="entry name" value="TPR_12"/>
    <property type="match status" value="1"/>
</dbReference>
<feature type="compositionally biased region" description="Polar residues" evidence="8">
    <location>
        <begin position="125"/>
        <end position="136"/>
    </location>
</feature>
<comment type="caution">
    <text evidence="9">The sequence shown here is derived from an EMBL/GenBank/DDBJ whole genome shotgun (WGS) entry which is preliminary data.</text>
</comment>
<reference evidence="9 10" key="1">
    <citation type="journal article" date="2019" name="Gigascience">
        <title>Whole-genome sequence of the oriental lung fluke Paragonimus westermani.</title>
        <authorList>
            <person name="Oey H."/>
            <person name="Zakrzewski M."/>
            <person name="Narain K."/>
            <person name="Devi K.R."/>
            <person name="Agatsuma T."/>
            <person name="Nawaratna S."/>
            <person name="Gobert G.N."/>
            <person name="Jones M.K."/>
            <person name="Ragan M.A."/>
            <person name="McManus D.P."/>
            <person name="Krause L."/>
        </authorList>
    </citation>
    <scope>NUCLEOTIDE SEQUENCE [LARGE SCALE GENOMIC DNA]</scope>
    <source>
        <strain evidence="9 10">IND2009</strain>
    </source>
</reference>
<evidence type="ECO:0000256" key="4">
    <source>
        <dbReference type="ARBA" id="ARBA00022737"/>
    </source>
</evidence>
<sequence>MLNLFIAFGRWQKKLDDCSDKFETIWLRYEIGRCHLELQRSEEALAHGDHALNLAVEVGDEPWQLNLNVLVGQANLHLRRRTEAQAAFLRAHELAKNLKATDAEKAILEVMDEFQSTENEFDTDSFSYSDARTETSPVKRKPLLSGHGFARR</sequence>
<proteinExistence type="predicted"/>
<keyword evidence="4" id="KW-0677">Repeat</keyword>
<dbReference type="GO" id="GO:0005929">
    <property type="term" value="C:cilium"/>
    <property type="evidence" value="ECO:0007669"/>
    <property type="project" value="UniProtKB-SubCell"/>
</dbReference>